<sequence>MRITRETLLKTARDTAAQRARASRDILCIYLTGSLTTEQPLLGGATDIDLIIVHSNQPAIEREVVRLTDEVSLDIAHYSQHLYQRPRLLRTDAWIGSFLAEDPLQLYDVAHWFEFTQASAAAQFNEPENVIQRARPLAESARQGWLALEGAAETPQTLRAYLKVIEQAGNAVACLSGSPLTERRFMLNLPERASAIGRPGLADGLADLFTPSEPLDAGRWTELNAAWQSTLTAAAALPEAPARLHTARRLYYERAVDALREDQPAAALWILLRTWTLAVLAGAPDAGWKDACRALELDEAHFERRLAGLDGYLDGVEEAQDEYIRANGI</sequence>
<protein>
    <submittedName>
        <fullName evidence="1">Uncharacterized protein</fullName>
    </submittedName>
</protein>
<proteinExistence type="predicted"/>
<organism evidence="1">
    <name type="scientific">Longilinea arvoryzae</name>
    <dbReference type="NCBI Taxonomy" id="360412"/>
    <lineage>
        <taxon>Bacteria</taxon>
        <taxon>Bacillati</taxon>
        <taxon>Chloroflexota</taxon>
        <taxon>Anaerolineae</taxon>
        <taxon>Anaerolineales</taxon>
        <taxon>Anaerolineaceae</taxon>
        <taxon>Longilinea</taxon>
    </lineage>
</organism>
<dbReference type="RefSeq" id="WP_075072261.1">
    <property type="nucleotide sequence ID" value="NZ_DF967972.1"/>
</dbReference>
<dbReference type="OrthoDB" id="154348at2"/>
<accession>A0A0S7BHC5</accession>
<dbReference type="AlphaFoldDB" id="A0A0S7BHC5"/>
<evidence type="ECO:0000313" key="2">
    <source>
        <dbReference type="Proteomes" id="UP000055060"/>
    </source>
</evidence>
<dbReference type="Proteomes" id="UP000055060">
    <property type="component" value="Unassembled WGS sequence"/>
</dbReference>
<reference evidence="1" key="1">
    <citation type="submission" date="2015-07" db="EMBL/GenBank/DDBJ databases">
        <title>Draft Genome Sequences of Anaerolinea thermolimosa IMO-1, Bellilinea caldifistulae GOMI-1, Leptolinea tardivitalis YMTK-2, Levilinea saccharolytica KIBI-1,Longilinea arvoryzae KOME-1, Previously Described as Members of the Anaerolineaceae (Chloroflexi).</title>
        <authorList>
            <person name="Sekiguchi Y."/>
            <person name="Ohashi A."/>
            <person name="Matsuura N."/>
            <person name="Tourlousse M.D."/>
        </authorList>
    </citation>
    <scope>NUCLEOTIDE SEQUENCE [LARGE SCALE GENOMIC DNA]</scope>
    <source>
        <strain evidence="1">KOME-1</strain>
    </source>
</reference>
<gene>
    <name evidence="1" type="ORF">LARV_00614</name>
</gene>
<dbReference type="EMBL" id="DF967972">
    <property type="protein sequence ID" value="GAP12874.1"/>
    <property type="molecule type" value="Genomic_DNA"/>
</dbReference>
<dbReference type="STRING" id="360412.LARV_00614"/>
<name>A0A0S7BHC5_9CHLR</name>
<keyword evidence="2" id="KW-1185">Reference proteome</keyword>
<evidence type="ECO:0000313" key="1">
    <source>
        <dbReference type="EMBL" id="GAP12874.1"/>
    </source>
</evidence>